<accession>A0A1S3YPB2</accession>
<organism evidence="2">
    <name type="scientific">Nicotiana tabacum</name>
    <name type="common">Common tobacco</name>
    <dbReference type="NCBI Taxonomy" id="4097"/>
    <lineage>
        <taxon>Eukaryota</taxon>
        <taxon>Viridiplantae</taxon>
        <taxon>Streptophyta</taxon>
        <taxon>Embryophyta</taxon>
        <taxon>Tracheophyta</taxon>
        <taxon>Spermatophyta</taxon>
        <taxon>Magnoliopsida</taxon>
        <taxon>eudicotyledons</taxon>
        <taxon>Gunneridae</taxon>
        <taxon>Pentapetalae</taxon>
        <taxon>asterids</taxon>
        <taxon>lamiids</taxon>
        <taxon>Solanales</taxon>
        <taxon>Solanaceae</taxon>
        <taxon>Nicotianoideae</taxon>
        <taxon>Nicotianeae</taxon>
        <taxon>Nicotiana</taxon>
    </lineage>
</organism>
<proteinExistence type="predicted"/>
<name>A0A1S3YPB2_TOBAC</name>
<gene>
    <name evidence="2" type="primary">LOC107778366</name>
</gene>
<evidence type="ECO:0000313" key="2">
    <source>
        <dbReference type="RefSeq" id="XP_016454101.1"/>
    </source>
</evidence>
<protein>
    <recommendedName>
        <fullName evidence="3">UBN2 domain-containing protein</fullName>
    </recommendedName>
</protein>
<dbReference type="PANTHER" id="PTHR47481:SF21">
    <property type="entry name" value="BASIC-LEUCINE ZIPPER TRANSCRIPTION FACTOR Q-RELATED"/>
    <property type="match status" value="1"/>
</dbReference>
<dbReference type="RefSeq" id="XP_016454101.1">
    <property type="nucleotide sequence ID" value="XM_016598615.1"/>
</dbReference>
<sequence>MSDDPTISYVIARAATAKHAWKILQTTYANKSQLCNFSLHDTLANVKQDSRSISEYMKDIKFILDNLASSGSPLSNEELVIKILSGLVSEYKELSTAIRARDNPISFEELYDKLLVYEMFIKLSDPKLENPIITAQFHKKSANTNSKFRNYNPSNNSRGSILNTSTNQRTNSFPPNSVAASKESSANYVTNLGTSQKFVAQNHIVHLRLKPTSLIAYPMHLIPQIIGLLTLEHHTISQIIHNLHKP</sequence>
<dbReference type="Pfam" id="PF14223">
    <property type="entry name" value="Retrotran_gag_2"/>
    <property type="match status" value="1"/>
</dbReference>
<reference evidence="2" key="1">
    <citation type="submission" date="2025-08" db="UniProtKB">
        <authorList>
            <consortium name="RefSeq"/>
        </authorList>
    </citation>
    <scope>IDENTIFICATION</scope>
</reference>
<dbReference type="OrthoDB" id="1752352at2759"/>
<dbReference type="KEGG" id="nta:107778366"/>
<dbReference type="AlphaFoldDB" id="A0A1S3YPB2"/>
<dbReference type="PaxDb" id="4097-A0A1S3YPB2"/>
<feature type="region of interest" description="Disordered" evidence="1">
    <location>
        <begin position="144"/>
        <end position="179"/>
    </location>
</feature>
<dbReference type="OMA" id="TANFAHR"/>
<dbReference type="PANTHER" id="PTHR47481">
    <property type="match status" value="1"/>
</dbReference>
<evidence type="ECO:0008006" key="3">
    <source>
        <dbReference type="Google" id="ProtNLM"/>
    </source>
</evidence>
<evidence type="ECO:0000256" key="1">
    <source>
        <dbReference type="SAM" id="MobiDB-lite"/>
    </source>
</evidence>